<protein>
    <recommendedName>
        <fullName evidence="11">ATP-dependent RNA helicase</fullName>
        <ecNumber evidence="11">3.6.4.13</ecNumber>
    </recommendedName>
</protein>
<organism evidence="17 18">
    <name type="scientific">Diversispora eburnea</name>
    <dbReference type="NCBI Taxonomy" id="1213867"/>
    <lineage>
        <taxon>Eukaryota</taxon>
        <taxon>Fungi</taxon>
        <taxon>Fungi incertae sedis</taxon>
        <taxon>Mucoromycota</taxon>
        <taxon>Glomeromycotina</taxon>
        <taxon>Glomeromycetes</taxon>
        <taxon>Diversisporales</taxon>
        <taxon>Diversisporaceae</taxon>
        <taxon>Diversispora</taxon>
    </lineage>
</organism>
<evidence type="ECO:0000256" key="6">
    <source>
        <dbReference type="ARBA" id="ARBA00022806"/>
    </source>
</evidence>
<dbReference type="Pfam" id="PF00270">
    <property type="entry name" value="DEAD"/>
    <property type="match status" value="1"/>
</dbReference>
<name>A0A9N9A5C9_9GLOM</name>
<sequence>MSARKNRNRLQNEFDELEIKCQNLSPYSNFEYFNELPLSSLTQEGLQESNYIQMTEIQRKAIPLALHGKDVLGAAKTGSGKTLALLIPLIEKLFREKWSQLDGLGALVIAPTRELAVQIFEVLRKIGRKHTLSAGLVIGGKKLEVEQERINRMNILICTPGRLLQHMDQTASFNCDNLQILILDEADRILDMGFEKTVNAIIDNLPKERQTLLFSATQTNSVKDLARLSLTYVFVHEQSEHSTPPNLSQYYLLCKLPEKLDILFSFIKSHLKTKGLVFFSSCKQVRFVYETFCKMQPGVTLMHLHGKQKQHKRLEIFNKFSSIKYAYLFATDIASRGLDFPAVDWVIQVDAPENADTYIHRVGRTARYEAPGNALLYLLPNEEQGMLGVLEKKKVPIEKIKVKPSKITSVQKQLQLLCFKDPEIKYLSQKAFISYMRSVYLQSDKSIFNVNELPAEEFSSSLGLSGTPKIKFAKKSGSKNDIREKSKERNERSEIGISDDDINSVDNQIKVDEKKSKPKKTKLEKMFQRKNMSVFTDHYKKLVEYESDKEDEFITLKRVNHELPEEFEQKKPESLSKRKLLMAKSKKHSIANAPRGEKLLFDEDGNFHAAGPVLDQKKKFLDKELKVMEEEDVKDKIIAKEKQLEDSEEEIAFKNKRHKILEDSEEETTFKNKRHKILEVEEPMTLEDQEELALKLLEGR</sequence>
<dbReference type="SUPFAM" id="SSF52540">
    <property type="entry name" value="P-loop containing nucleoside triphosphate hydrolases"/>
    <property type="match status" value="1"/>
</dbReference>
<dbReference type="InterPro" id="IPR027417">
    <property type="entry name" value="P-loop_NTPase"/>
</dbReference>
<keyword evidence="12" id="KW-0175">Coiled coil</keyword>
<dbReference type="PROSITE" id="PS51195">
    <property type="entry name" value="Q_MOTIF"/>
    <property type="match status" value="1"/>
</dbReference>
<dbReference type="GO" id="GO:0016787">
    <property type="term" value="F:hydrolase activity"/>
    <property type="evidence" value="ECO:0007669"/>
    <property type="project" value="UniProtKB-KW"/>
</dbReference>
<keyword evidence="2" id="KW-0690">Ribosome biogenesis</keyword>
<evidence type="ECO:0000313" key="18">
    <source>
        <dbReference type="Proteomes" id="UP000789706"/>
    </source>
</evidence>
<comment type="subcellular location">
    <subcellularLocation>
        <location evidence="1">Nucleus</location>
        <location evidence="1">Nucleolus</location>
    </subcellularLocation>
</comment>
<dbReference type="SMART" id="SM00487">
    <property type="entry name" value="DEXDc"/>
    <property type="match status" value="1"/>
</dbReference>
<dbReference type="InterPro" id="IPR000629">
    <property type="entry name" value="RNA-helicase_DEAD-box_CS"/>
</dbReference>
<dbReference type="AlphaFoldDB" id="A0A9N9A5C9"/>
<evidence type="ECO:0000256" key="11">
    <source>
        <dbReference type="RuleBase" id="RU365068"/>
    </source>
</evidence>
<dbReference type="EC" id="3.6.4.13" evidence="11"/>
<evidence type="ECO:0000259" key="15">
    <source>
        <dbReference type="PROSITE" id="PS51194"/>
    </source>
</evidence>
<keyword evidence="6 10" id="KW-0347">Helicase</keyword>
<dbReference type="InterPro" id="IPR014014">
    <property type="entry name" value="RNA_helicase_DEAD_Q_motif"/>
</dbReference>
<dbReference type="Pfam" id="PF13959">
    <property type="entry name" value="CTE_SPB4"/>
    <property type="match status" value="1"/>
</dbReference>
<keyword evidence="3" id="KW-0698">rRNA processing</keyword>
<evidence type="ECO:0000256" key="12">
    <source>
        <dbReference type="SAM" id="Coils"/>
    </source>
</evidence>
<feature type="domain" description="Helicase ATP-binding" evidence="14">
    <location>
        <begin position="62"/>
        <end position="236"/>
    </location>
</feature>
<dbReference type="Proteomes" id="UP000789706">
    <property type="component" value="Unassembled WGS sequence"/>
</dbReference>
<keyword evidence="5 10" id="KW-0378">Hydrolase</keyword>
<dbReference type="Pfam" id="PF00271">
    <property type="entry name" value="Helicase_C"/>
    <property type="match status" value="1"/>
</dbReference>
<evidence type="ECO:0000259" key="14">
    <source>
        <dbReference type="PROSITE" id="PS51192"/>
    </source>
</evidence>
<keyword evidence="4 10" id="KW-0547">Nucleotide-binding</keyword>
<evidence type="ECO:0000256" key="7">
    <source>
        <dbReference type="ARBA" id="ARBA00022840"/>
    </source>
</evidence>
<keyword evidence="8 11" id="KW-0694">RNA-binding</keyword>
<dbReference type="GO" id="GO:0003724">
    <property type="term" value="F:RNA helicase activity"/>
    <property type="evidence" value="ECO:0007669"/>
    <property type="project" value="UniProtKB-EC"/>
</dbReference>
<dbReference type="PROSITE" id="PS00039">
    <property type="entry name" value="DEAD_ATP_HELICASE"/>
    <property type="match status" value="1"/>
</dbReference>
<feature type="coiled-coil region" evidence="12">
    <location>
        <begin position="630"/>
        <end position="664"/>
    </location>
</feature>
<comment type="catalytic activity">
    <reaction evidence="11">
        <text>ATP + H2O = ADP + phosphate + H(+)</text>
        <dbReference type="Rhea" id="RHEA:13065"/>
        <dbReference type="ChEBI" id="CHEBI:15377"/>
        <dbReference type="ChEBI" id="CHEBI:15378"/>
        <dbReference type="ChEBI" id="CHEBI:30616"/>
        <dbReference type="ChEBI" id="CHEBI:43474"/>
        <dbReference type="ChEBI" id="CHEBI:456216"/>
        <dbReference type="EC" id="3.6.4.13"/>
    </reaction>
</comment>
<reference evidence="17" key="1">
    <citation type="submission" date="2021-06" db="EMBL/GenBank/DDBJ databases">
        <authorList>
            <person name="Kallberg Y."/>
            <person name="Tangrot J."/>
            <person name="Rosling A."/>
        </authorList>
    </citation>
    <scope>NUCLEOTIDE SEQUENCE</scope>
    <source>
        <strain evidence="17">AZ414A</strain>
    </source>
</reference>
<dbReference type="EMBL" id="CAJVPK010000492">
    <property type="protein sequence ID" value="CAG8517371.1"/>
    <property type="molecule type" value="Genomic_DNA"/>
</dbReference>
<dbReference type="PANTHER" id="PTHR24031">
    <property type="entry name" value="RNA HELICASE"/>
    <property type="match status" value="1"/>
</dbReference>
<feature type="compositionally biased region" description="Basic and acidic residues" evidence="13">
    <location>
        <begin position="478"/>
        <end position="494"/>
    </location>
</feature>
<dbReference type="SMART" id="SM00490">
    <property type="entry name" value="HELICc"/>
    <property type="match status" value="1"/>
</dbReference>
<dbReference type="Gene3D" id="3.40.50.300">
    <property type="entry name" value="P-loop containing nucleotide triphosphate hydrolases"/>
    <property type="match status" value="2"/>
</dbReference>
<evidence type="ECO:0000313" key="17">
    <source>
        <dbReference type="EMBL" id="CAG8517371.1"/>
    </source>
</evidence>
<evidence type="ECO:0000256" key="2">
    <source>
        <dbReference type="ARBA" id="ARBA00022517"/>
    </source>
</evidence>
<dbReference type="InterPro" id="IPR011545">
    <property type="entry name" value="DEAD/DEAH_box_helicase_dom"/>
</dbReference>
<evidence type="ECO:0000256" key="9">
    <source>
        <dbReference type="PROSITE-ProRule" id="PRU00552"/>
    </source>
</evidence>
<keyword evidence="18" id="KW-1185">Reference proteome</keyword>
<dbReference type="GO" id="GO:0005730">
    <property type="term" value="C:nucleolus"/>
    <property type="evidence" value="ECO:0007669"/>
    <property type="project" value="UniProtKB-SubCell"/>
</dbReference>
<dbReference type="InterPro" id="IPR025313">
    <property type="entry name" value="SPB4-like_CTE"/>
</dbReference>
<evidence type="ECO:0000256" key="13">
    <source>
        <dbReference type="SAM" id="MobiDB-lite"/>
    </source>
</evidence>
<dbReference type="GO" id="GO:0006364">
    <property type="term" value="P:rRNA processing"/>
    <property type="evidence" value="ECO:0007669"/>
    <property type="project" value="UniProtKB-KW"/>
</dbReference>
<evidence type="ECO:0000256" key="5">
    <source>
        <dbReference type="ARBA" id="ARBA00022801"/>
    </source>
</evidence>
<evidence type="ECO:0000256" key="1">
    <source>
        <dbReference type="ARBA" id="ARBA00004604"/>
    </source>
</evidence>
<comment type="function">
    <text evidence="11">RNA helicase.</text>
</comment>
<comment type="caution">
    <text evidence="17">The sequence shown here is derived from an EMBL/GenBank/DDBJ whole genome shotgun (WGS) entry which is preliminary data.</text>
</comment>
<comment type="similarity">
    <text evidence="10">Belongs to the DEAD box helicase family.</text>
</comment>
<feature type="domain" description="DEAD-box RNA helicase Q" evidence="16">
    <location>
        <begin position="31"/>
        <end position="59"/>
    </location>
</feature>
<keyword evidence="7 10" id="KW-0067">ATP-binding</keyword>
<dbReference type="CDD" id="cd17941">
    <property type="entry name" value="DEADc_DDX10"/>
    <property type="match status" value="1"/>
</dbReference>
<dbReference type="CDD" id="cd18787">
    <property type="entry name" value="SF2_C_DEAD"/>
    <property type="match status" value="1"/>
</dbReference>
<gene>
    <name evidence="17" type="ORF">DEBURN_LOCUS5487</name>
</gene>
<dbReference type="InterPro" id="IPR014001">
    <property type="entry name" value="Helicase_ATP-bd"/>
</dbReference>
<feature type="short sequence motif" description="Q motif" evidence="9">
    <location>
        <begin position="31"/>
        <end position="59"/>
    </location>
</feature>
<proteinExistence type="inferred from homology"/>
<accession>A0A9N9A5C9</accession>
<feature type="domain" description="Helicase C-terminal" evidence="15">
    <location>
        <begin position="259"/>
        <end position="411"/>
    </location>
</feature>
<dbReference type="OrthoDB" id="10259640at2759"/>
<dbReference type="SMART" id="SM01178">
    <property type="entry name" value="DUF4217"/>
    <property type="match status" value="1"/>
</dbReference>
<evidence type="ECO:0000256" key="3">
    <source>
        <dbReference type="ARBA" id="ARBA00022552"/>
    </source>
</evidence>
<evidence type="ECO:0000259" key="16">
    <source>
        <dbReference type="PROSITE" id="PS51195"/>
    </source>
</evidence>
<comment type="domain">
    <text evidence="11">The Q motif is unique to and characteristic of the DEAD box family of RNA helicases and controls ATP binding and hydrolysis.</text>
</comment>
<dbReference type="PROSITE" id="PS51194">
    <property type="entry name" value="HELICASE_CTER"/>
    <property type="match status" value="1"/>
</dbReference>
<dbReference type="GO" id="GO:0005524">
    <property type="term" value="F:ATP binding"/>
    <property type="evidence" value="ECO:0007669"/>
    <property type="project" value="UniProtKB-UniRule"/>
</dbReference>
<evidence type="ECO:0000256" key="10">
    <source>
        <dbReference type="RuleBase" id="RU000492"/>
    </source>
</evidence>
<feature type="region of interest" description="Disordered" evidence="13">
    <location>
        <begin position="473"/>
        <end position="499"/>
    </location>
</feature>
<dbReference type="PROSITE" id="PS51192">
    <property type="entry name" value="HELICASE_ATP_BIND_1"/>
    <property type="match status" value="1"/>
</dbReference>
<dbReference type="GO" id="GO:0003723">
    <property type="term" value="F:RNA binding"/>
    <property type="evidence" value="ECO:0007669"/>
    <property type="project" value="UniProtKB-UniRule"/>
</dbReference>
<evidence type="ECO:0000256" key="8">
    <source>
        <dbReference type="ARBA" id="ARBA00022884"/>
    </source>
</evidence>
<evidence type="ECO:0000256" key="4">
    <source>
        <dbReference type="ARBA" id="ARBA00022741"/>
    </source>
</evidence>
<dbReference type="InterPro" id="IPR001650">
    <property type="entry name" value="Helicase_C-like"/>
</dbReference>